<gene>
    <name evidence="1" type="ORF">TUM4630_18780</name>
</gene>
<comment type="caution">
    <text evidence="1">The sequence shown here is derived from an EMBL/GenBank/DDBJ whole genome shotgun (WGS) entry which is preliminary data.</text>
</comment>
<dbReference type="EMBL" id="BPFB01000019">
    <property type="protein sequence ID" value="GIU46893.1"/>
    <property type="molecule type" value="Genomic_DNA"/>
</dbReference>
<sequence length="139" mass="15959">MIQQPVVIFDGRCNLCHGAVRFIVKRDPKGVFKFASIQSPKAQQLLRQRGVECDIDDPDSVYLIKGAEVMSQSDAALDIAGALSGGWPLLRLFKIVPRPLRDWCYRQVARRRYRLFGQRQCALPSEIDRRRFLDSDTEH</sequence>
<reference evidence="1 2" key="1">
    <citation type="submission" date="2021-05" db="EMBL/GenBank/DDBJ databases">
        <title>Molecular characterization for Shewanella algae harboring chromosomal blaOXA-55-like strains isolated from clinical and environment sample.</title>
        <authorList>
            <person name="Ohama Y."/>
            <person name="Aoki K."/>
            <person name="Harada S."/>
            <person name="Moriya K."/>
            <person name="Ishii Y."/>
            <person name="Tateda K."/>
        </authorList>
    </citation>
    <scope>NUCLEOTIDE SEQUENCE [LARGE SCALE GENOMIC DNA]</scope>
    <source>
        <strain evidence="1 2">LMG 23746</strain>
    </source>
</reference>
<protein>
    <submittedName>
        <fullName evidence="1">Thiol-disulfide oxidoreductase</fullName>
    </submittedName>
</protein>
<proteinExistence type="predicted"/>
<evidence type="ECO:0000313" key="2">
    <source>
        <dbReference type="Proteomes" id="UP000761574"/>
    </source>
</evidence>
<dbReference type="InterPro" id="IPR052927">
    <property type="entry name" value="DCC_oxidoreductase"/>
</dbReference>
<evidence type="ECO:0000313" key="1">
    <source>
        <dbReference type="EMBL" id="GIU46893.1"/>
    </source>
</evidence>
<dbReference type="Proteomes" id="UP000761574">
    <property type="component" value="Unassembled WGS sequence"/>
</dbReference>
<keyword evidence="2" id="KW-1185">Reference proteome</keyword>
<accession>A0ABQ4PH72</accession>
<organism evidence="1 2">
    <name type="scientific">Shewanella algidipiscicola</name>
    <dbReference type="NCBI Taxonomy" id="614070"/>
    <lineage>
        <taxon>Bacteria</taxon>
        <taxon>Pseudomonadati</taxon>
        <taxon>Pseudomonadota</taxon>
        <taxon>Gammaproteobacteria</taxon>
        <taxon>Alteromonadales</taxon>
        <taxon>Shewanellaceae</taxon>
        <taxon>Shewanella</taxon>
    </lineage>
</organism>
<dbReference type="RefSeq" id="WP_119977763.1">
    <property type="nucleotide sequence ID" value="NZ_BPFB01000019.1"/>
</dbReference>
<dbReference type="PANTHER" id="PTHR33639">
    <property type="entry name" value="THIOL-DISULFIDE OXIDOREDUCTASE DCC"/>
    <property type="match status" value="1"/>
</dbReference>
<dbReference type="Pfam" id="PF04134">
    <property type="entry name" value="DCC1-like"/>
    <property type="match status" value="1"/>
</dbReference>
<dbReference type="PANTHER" id="PTHR33639:SF2">
    <property type="entry name" value="DUF393 DOMAIN-CONTAINING PROTEIN"/>
    <property type="match status" value="1"/>
</dbReference>
<name>A0ABQ4PH72_9GAMM</name>
<dbReference type="InterPro" id="IPR007263">
    <property type="entry name" value="DCC1-like"/>
</dbReference>